<dbReference type="AlphaFoldDB" id="A0A316FYL9"/>
<comment type="caution">
    <text evidence="1">The sequence shown here is derived from an EMBL/GenBank/DDBJ whole genome shotgun (WGS) entry which is preliminary data.</text>
</comment>
<sequence length="43" mass="5107">MQLMQQYLIHLWVVPEAKASGYSFNYFAHNFDSRTIQYLLGQP</sequence>
<evidence type="ECO:0000313" key="1">
    <source>
        <dbReference type="EMBL" id="PWK53225.1"/>
    </source>
</evidence>
<dbReference type="EMBL" id="QGGU01000003">
    <property type="protein sequence ID" value="PWK53225.1"/>
    <property type="molecule type" value="Genomic_DNA"/>
</dbReference>
<accession>A0A316FYL9</accession>
<dbReference type="Proteomes" id="UP000245790">
    <property type="component" value="Unassembled WGS sequence"/>
</dbReference>
<keyword evidence="2" id="KW-1185">Reference proteome</keyword>
<reference evidence="1 2" key="1">
    <citation type="submission" date="2018-05" db="EMBL/GenBank/DDBJ databases">
        <title>Genomic Encyclopedia of Type Strains, Phase IV (KMG-IV): sequencing the most valuable type-strain genomes for metagenomic binning, comparative biology and taxonomic classification.</title>
        <authorList>
            <person name="Goeker M."/>
        </authorList>
    </citation>
    <scope>NUCLEOTIDE SEQUENCE [LARGE SCALE GENOMIC DNA]</scope>
    <source>
        <strain evidence="1 2">DSM 25350</strain>
    </source>
</reference>
<organism evidence="1 2">
    <name type="scientific">Pleionea mediterranea</name>
    <dbReference type="NCBI Taxonomy" id="523701"/>
    <lineage>
        <taxon>Bacteria</taxon>
        <taxon>Pseudomonadati</taxon>
        <taxon>Pseudomonadota</taxon>
        <taxon>Gammaproteobacteria</taxon>
        <taxon>Oceanospirillales</taxon>
        <taxon>Pleioneaceae</taxon>
        <taxon>Pleionea</taxon>
    </lineage>
</organism>
<gene>
    <name evidence="1" type="ORF">C8D97_10348</name>
</gene>
<protein>
    <submittedName>
        <fullName evidence="1">Uncharacterized protein</fullName>
    </submittedName>
</protein>
<evidence type="ECO:0000313" key="2">
    <source>
        <dbReference type="Proteomes" id="UP000245790"/>
    </source>
</evidence>
<name>A0A316FYL9_9GAMM</name>
<proteinExistence type="predicted"/>